<organism evidence="2 3">
    <name type="scientific">Mycobacterium paraseoulense</name>
    <dbReference type="NCBI Taxonomy" id="590652"/>
    <lineage>
        <taxon>Bacteria</taxon>
        <taxon>Bacillati</taxon>
        <taxon>Actinomycetota</taxon>
        <taxon>Actinomycetes</taxon>
        <taxon>Mycobacteriales</taxon>
        <taxon>Mycobacteriaceae</taxon>
        <taxon>Mycobacterium</taxon>
    </lineage>
</organism>
<feature type="domain" description="DUF6602" evidence="1">
    <location>
        <begin position="29"/>
        <end position="124"/>
    </location>
</feature>
<dbReference type="RefSeq" id="WP_083172889.1">
    <property type="nucleotide sequence ID" value="NZ_AP022619.1"/>
</dbReference>
<gene>
    <name evidence="2" type="ORF">BST39_15805</name>
</gene>
<proteinExistence type="predicted"/>
<dbReference type="OrthoDB" id="8264568at2"/>
<name>A0A1X0I8Q6_9MYCO</name>
<dbReference type="AlphaFoldDB" id="A0A1X0I8Q6"/>
<dbReference type="InterPro" id="IPR046537">
    <property type="entry name" value="DUF6602"/>
</dbReference>
<dbReference type="STRING" id="590652.BST39_15805"/>
<evidence type="ECO:0000313" key="2">
    <source>
        <dbReference type="EMBL" id="ORB39245.1"/>
    </source>
</evidence>
<comment type="caution">
    <text evidence="2">The sequence shown here is derived from an EMBL/GenBank/DDBJ whole genome shotgun (WGS) entry which is preliminary data.</text>
</comment>
<reference evidence="2 3" key="1">
    <citation type="submission" date="2017-02" db="EMBL/GenBank/DDBJ databases">
        <title>The new phylogeny of genus Mycobacterium.</title>
        <authorList>
            <person name="Tortoli E."/>
            <person name="Trovato A."/>
            <person name="Cirillo D.M."/>
        </authorList>
    </citation>
    <scope>NUCLEOTIDE SEQUENCE [LARGE SCALE GENOMIC DNA]</scope>
    <source>
        <strain evidence="2 3">DSM 45000</strain>
    </source>
</reference>
<dbReference type="Pfam" id="PF20247">
    <property type="entry name" value="DUF6602"/>
    <property type="match status" value="1"/>
</dbReference>
<keyword evidence="3" id="KW-1185">Reference proteome</keyword>
<accession>A0A1X0I8Q6</accession>
<evidence type="ECO:0000313" key="3">
    <source>
        <dbReference type="Proteomes" id="UP000192513"/>
    </source>
</evidence>
<dbReference type="Proteomes" id="UP000192513">
    <property type="component" value="Unassembled WGS sequence"/>
</dbReference>
<dbReference type="EMBL" id="MVIE01000019">
    <property type="protein sequence ID" value="ORB39245.1"/>
    <property type="molecule type" value="Genomic_DNA"/>
</dbReference>
<sequence>MPHEHHQWLADLNRSIVESHERDQEIARRQGQRTGHRVESRWDEVLRDWLPPQYEIGKRKYLLLETEDGPPLTQETDLVVFHPHYPEKLRVKESVLASGVAAAFSSRRTVDRQDIKNAYEEAIILRRGMEIRDATKEKDYLVPPVFFGLLGESHEWKAPGSDPKENIKSATTDFDRDLVMSPREGLDFICIADLGAWSRLSIVVTERFLRENQQLAPWLGFASGTSGIESLVVTGLRHDYQQQNLSPLTNFVGSLWGKLAINDPTLKPFADGLRITNTTDALGSFPMRSFRFADMATPEIAARYRNHGNYHY</sequence>
<protein>
    <recommendedName>
        <fullName evidence="1">DUF6602 domain-containing protein</fullName>
    </recommendedName>
</protein>
<evidence type="ECO:0000259" key="1">
    <source>
        <dbReference type="Pfam" id="PF20247"/>
    </source>
</evidence>